<evidence type="ECO:0000313" key="3">
    <source>
        <dbReference type="Proteomes" id="UP000237000"/>
    </source>
</evidence>
<name>A0A2P5FPM6_TREOI</name>
<feature type="region of interest" description="Disordered" evidence="1">
    <location>
        <begin position="136"/>
        <end position="156"/>
    </location>
</feature>
<evidence type="ECO:0000256" key="1">
    <source>
        <dbReference type="SAM" id="MobiDB-lite"/>
    </source>
</evidence>
<gene>
    <name evidence="2" type="ORF">TorRG33x02_044550</name>
</gene>
<evidence type="ECO:0000313" key="2">
    <source>
        <dbReference type="EMBL" id="PON99690.1"/>
    </source>
</evidence>
<proteinExistence type="predicted"/>
<sequence length="238" mass="26381">MITDSVRGRNGLKTGFESKTALVFWMSRVTSPIQPGPTQVRPRALGPIISIRGEIEFELLWQPRLSPASVRKLRSGDDVATVQFVVEGWLPSAPRGEYLVIYSAMPGYGIGRRLRLASSQHKGKLLVSTTDLDESAKHSLTPCPNRPHPKQNSGNLSYLNSTHIASACAPTRILEPRRSGRPISIVTRNPAKVLCLGYGVRSISNWKKKMKVSDPKQRDSKPPSAFQRFLTESWNAPL</sequence>
<dbReference type="AlphaFoldDB" id="A0A2P5FPM6"/>
<dbReference type="EMBL" id="JXTC01000017">
    <property type="protein sequence ID" value="PON99690.1"/>
    <property type="molecule type" value="Genomic_DNA"/>
</dbReference>
<dbReference type="InParanoid" id="A0A2P5FPM6"/>
<organism evidence="2 3">
    <name type="scientific">Trema orientale</name>
    <name type="common">Charcoal tree</name>
    <name type="synonym">Celtis orientalis</name>
    <dbReference type="NCBI Taxonomy" id="63057"/>
    <lineage>
        <taxon>Eukaryota</taxon>
        <taxon>Viridiplantae</taxon>
        <taxon>Streptophyta</taxon>
        <taxon>Embryophyta</taxon>
        <taxon>Tracheophyta</taxon>
        <taxon>Spermatophyta</taxon>
        <taxon>Magnoliopsida</taxon>
        <taxon>eudicotyledons</taxon>
        <taxon>Gunneridae</taxon>
        <taxon>Pentapetalae</taxon>
        <taxon>rosids</taxon>
        <taxon>fabids</taxon>
        <taxon>Rosales</taxon>
        <taxon>Cannabaceae</taxon>
        <taxon>Trema</taxon>
    </lineage>
</organism>
<protein>
    <submittedName>
        <fullName evidence="2">Uncharacterized protein</fullName>
    </submittedName>
</protein>
<feature type="region of interest" description="Disordered" evidence="1">
    <location>
        <begin position="209"/>
        <end position="238"/>
    </location>
</feature>
<comment type="caution">
    <text evidence="2">The sequence shown here is derived from an EMBL/GenBank/DDBJ whole genome shotgun (WGS) entry which is preliminary data.</text>
</comment>
<accession>A0A2P5FPM6</accession>
<reference evidence="3" key="1">
    <citation type="submission" date="2016-06" db="EMBL/GenBank/DDBJ databases">
        <title>Parallel loss of symbiosis genes in relatives of nitrogen-fixing non-legume Parasponia.</title>
        <authorList>
            <person name="Van Velzen R."/>
            <person name="Holmer R."/>
            <person name="Bu F."/>
            <person name="Rutten L."/>
            <person name="Van Zeijl A."/>
            <person name="Liu W."/>
            <person name="Santuari L."/>
            <person name="Cao Q."/>
            <person name="Sharma T."/>
            <person name="Shen D."/>
            <person name="Roswanjaya Y."/>
            <person name="Wardhani T."/>
            <person name="Kalhor M.S."/>
            <person name="Jansen J."/>
            <person name="Van den Hoogen J."/>
            <person name="Gungor B."/>
            <person name="Hartog M."/>
            <person name="Hontelez J."/>
            <person name="Verver J."/>
            <person name="Yang W.-C."/>
            <person name="Schijlen E."/>
            <person name="Repin R."/>
            <person name="Schilthuizen M."/>
            <person name="Schranz E."/>
            <person name="Heidstra R."/>
            <person name="Miyata K."/>
            <person name="Fedorova E."/>
            <person name="Kohlen W."/>
            <person name="Bisseling T."/>
            <person name="Smit S."/>
            <person name="Geurts R."/>
        </authorList>
    </citation>
    <scope>NUCLEOTIDE SEQUENCE [LARGE SCALE GENOMIC DNA]</scope>
    <source>
        <strain evidence="3">cv. RG33-2</strain>
    </source>
</reference>
<feature type="compositionally biased region" description="Basic and acidic residues" evidence="1">
    <location>
        <begin position="211"/>
        <end position="221"/>
    </location>
</feature>
<keyword evidence="3" id="KW-1185">Reference proteome</keyword>
<dbReference type="Proteomes" id="UP000237000">
    <property type="component" value="Unassembled WGS sequence"/>
</dbReference>